<evidence type="ECO:0000256" key="2">
    <source>
        <dbReference type="ARBA" id="ARBA00023295"/>
    </source>
</evidence>
<name>Q1IRJ6_KORVE</name>
<dbReference type="OrthoDB" id="9805159at2"/>
<dbReference type="CAZy" id="GH13">
    <property type="family name" value="Glycoside Hydrolase Family 13"/>
</dbReference>
<dbReference type="SUPFAM" id="SSF51445">
    <property type="entry name" value="(Trans)glycosidases"/>
    <property type="match status" value="1"/>
</dbReference>
<accession>Q1IRJ6</accession>
<keyword evidence="3" id="KW-0732">Signal</keyword>
<dbReference type="PANTHER" id="PTHR10357">
    <property type="entry name" value="ALPHA-AMYLASE FAMILY MEMBER"/>
    <property type="match status" value="1"/>
</dbReference>
<dbReference type="InterPro" id="IPR006047">
    <property type="entry name" value="GH13_cat_dom"/>
</dbReference>
<dbReference type="Proteomes" id="UP000002432">
    <property type="component" value="Chromosome"/>
</dbReference>
<dbReference type="Pfam" id="PF00128">
    <property type="entry name" value="Alpha-amylase"/>
    <property type="match status" value="1"/>
</dbReference>
<dbReference type="Gene3D" id="3.20.20.80">
    <property type="entry name" value="Glycosidases"/>
    <property type="match status" value="1"/>
</dbReference>
<evidence type="ECO:0000313" key="6">
    <source>
        <dbReference type="Proteomes" id="UP000002432"/>
    </source>
</evidence>
<dbReference type="SUPFAM" id="SSF81296">
    <property type="entry name" value="E set domains"/>
    <property type="match status" value="1"/>
</dbReference>
<evidence type="ECO:0000259" key="4">
    <source>
        <dbReference type="SMART" id="SM00642"/>
    </source>
</evidence>
<dbReference type="HOGENOM" id="CLU_006462_7_3_0"/>
<dbReference type="InterPro" id="IPR015171">
    <property type="entry name" value="Cyc-maltodext_N"/>
</dbReference>
<feature type="signal peptide" evidence="3">
    <location>
        <begin position="1"/>
        <end position="19"/>
    </location>
</feature>
<organism evidence="5 6">
    <name type="scientific">Koribacter versatilis (strain Ellin345)</name>
    <dbReference type="NCBI Taxonomy" id="204669"/>
    <lineage>
        <taxon>Bacteria</taxon>
        <taxon>Pseudomonadati</taxon>
        <taxon>Acidobacteriota</taxon>
        <taxon>Terriglobia</taxon>
        <taxon>Terriglobales</taxon>
        <taxon>Candidatus Korobacteraceae</taxon>
        <taxon>Candidatus Korobacter</taxon>
    </lineage>
</organism>
<dbReference type="EMBL" id="CP000360">
    <property type="protein sequence ID" value="ABF40504.1"/>
    <property type="molecule type" value="Genomic_DNA"/>
</dbReference>
<dbReference type="SUPFAM" id="SSF51011">
    <property type="entry name" value="Glycosyl hydrolase domain"/>
    <property type="match status" value="1"/>
</dbReference>
<dbReference type="InterPro" id="IPR013780">
    <property type="entry name" value="Glyco_hydro_b"/>
</dbReference>
<dbReference type="eggNOG" id="COG3280">
    <property type="taxonomic scope" value="Bacteria"/>
</dbReference>
<dbReference type="EnsemblBacteria" id="ABF40504">
    <property type="protein sequence ID" value="ABF40504"/>
    <property type="gene ID" value="Acid345_1502"/>
</dbReference>
<protein>
    <submittedName>
        <fullName evidence="5">Alpha amylase</fullName>
    </submittedName>
</protein>
<dbReference type="Gene3D" id="2.60.40.10">
    <property type="entry name" value="Immunoglobulins"/>
    <property type="match status" value="1"/>
</dbReference>
<evidence type="ECO:0000256" key="1">
    <source>
        <dbReference type="ARBA" id="ARBA00022801"/>
    </source>
</evidence>
<dbReference type="SMART" id="SM00642">
    <property type="entry name" value="Aamy"/>
    <property type="match status" value="1"/>
</dbReference>
<reference evidence="5 6" key="1">
    <citation type="journal article" date="2009" name="Appl. Environ. Microbiol.">
        <title>Three genomes from the phylum Acidobacteria provide insight into the lifestyles of these microorganisms in soils.</title>
        <authorList>
            <person name="Ward N.L."/>
            <person name="Challacombe J.F."/>
            <person name="Janssen P.H."/>
            <person name="Henrissat B."/>
            <person name="Coutinho P.M."/>
            <person name="Wu M."/>
            <person name="Xie G."/>
            <person name="Haft D.H."/>
            <person name="Sait M."/>
            <person name="Badger J."/>
            <person name="Barabote R.D."/>
            <person name="Bradley B."/>
            <person name="Brettin T.S."/>
            <person name="Brinkac L.M."/>
            <person name="Bruce D."/>
            <person name="Creasy T."/>
            <person name="Daugherty S.C."/>
            <person name="Davidsen T.M."/>
            <person name="DeBoy R.T."/>
            <person name="Detter J.C."/>
            <person name="Dodson R.J."/>
            <person name="Durkin A.S."/>
            <person name="Ganapathy A."/>
            <person name="Gwinn-Giglio M."/>
            <person name="Han C.S."/>
            <person name="Khouri H."/>
            <person name="Kiss H."/>
            <person name="Kothari S.P."/>
            <person name="Madupu R."/>
            <person name="Nelson K.E."/>
            <person name="Nelson W.C."/>
            <person name="Paulsen I."/>
            <person name="Penn K."/>
            <person name="Ren Q."/>
            <person name="Rosovitz M.J."/>
            <person name="Selengut J.D."/>
            <person name="Shrivastava S."/>
            <person name="Sullivan S.A."/>
            <person name="Tapia R."/>
            <person name="Thompson L.S."/>
            <person name="Watkins K.L."/>
            <person name="Yang Q."/>
            <person name="Yu C."/>
            <person name="Zafar N."/>
            <person name="Zhou L."/>
            <person name="Kuske C.R."/>
        </authorList>
    </citation>
    <scope>NUCLEOTIDE SEQUENCE [LARGE SCALE GENOMIC DNA]</scope>
    <source>
        <strain evidence="5 6">Ellin345</strain>
    </source>
</reference>
<keyword evidence="6" id="KW-1185">Reference proteome</keyword>
<dbReference type="STRING" id="204669.Acid345_1502"/>
<proteinExistence type="predicted"/>
<keyword evidence="1" id="KW-0378">Hydrolase</keyword>
<gene>
    <name evidence="5" type="ordered locus">Acid345_1502</name>
</gene>
<feature type="chain" id="PRO_5004191664" evidence="3">
    <location>
        <begin position="20"/>
        <end position="610"/>
    </location>
</feature>
<dbReference type="RefSeq" id="WP_011522306.1">
    <property type="nucleotide sequence ID" value="NC_008009.1"/>
</dbReference>
<dbReference type="GO" id="GO:0016798">
    <property type="term" value="F:hydrolase activity, acting on glycosyl bonds"/>
    <property type="evidence" value="ECO:0007669"/>
    <property type="project" value="UniProtKB-KW"/>
</dbReference>
<dbReference type="InterPro" id="IPR013783">
    <property type="entry name" value="Ig-like_fold"/>
</dbReference>
<dbReference type="CDD" id="cd11340">
    <property type="entry name" value="AmyAc_bac_CMD_like_3"/>
    <property type="match status" value="1"/>
</dbReference>
<keyword evidence="2" id="KW-0326">Glycosidase</keyword>
<feature type="domain" description="Glycosyl hydrolase family 13 catalytic" evidence="4">
    <location>
        <begin position="128"/>
        <end position="519"/>
    </location>
</feature>
<dbReference type="InterPro" id="IPR017853">
    <property type="entry name" value="GH"/>
</dbReference>
<evidence type="ECO:0000313" key="5">
    <source>
        <dbReference type="EMBL" id="ABF40504.1"/>
    </source>
</evidence>
<dbReference type="PANTHER" id="PTHR10357:SF210">
    <property type="entry name" value="MALTODEXTRIN GLUCOSIDASE"/>
    <property type="match status" value="1"/>
</dbReference>
<evidence type="ECO:0000256" key="3">
    <source>
        <dbReference type="SAM" id="SignalP"/>
    </source>
</evidence>
<dbReference type="InterPro" id="IPR014756">
    <property type="entry name" value="Ig_E-set"/>
</dbReference>
<sequence>MCRLSRLVAYLLFSCALFAQAPKISKVDPPNWWANYPHSPMLLLTGENLANAKVSANYPHLKITKSESSADGRYVFVYLDEQKDLKPGTAHFSVQTAGGNTALDFVFDKRPSLEGRAQGLNASDTIYLIMPDRFADGDPSNNDPQNAKGHYDRAKQMAYHGGDLKGVTDHLDYLHDLGVSTVWLTPWWKNDGNSADYHGYHVTDFYGIEDHFGNMKDLQQMVSAAHGKGMKVLMDYVVNHTGPFHPWAEHPPTPTWLHGTPAKHPQPKYNFWPLVDPHGTQADRTPVLEGWFVDRLPDLNVDDPKLTEYLIDNGLWWMETASLDGYRLDTFPYSSREFWSKWHKALFEVYPRTFTIGEVSDGDPAVVSFFQGGRKEYDGIDSGVTTVFDFPTMYAIRDVLIRQQPASKLQEVLEHDALYPNPAVLVPFIGNHDKPRFMGEKGATVPELNAAASLLLTLRGIPQLYAGDEIAMPGGEDPDNRRDFPGGFAGDPQNAFTASGRTPEQQEAFAHLQKLLQLRKQHKALQSGEQTDLFSSEKGFAYYRVSGDDRVLIVLNSGSDAQTIAIPKVQTPLANATSFTALDSAATAQTSGDSVTANVPGMTVAIFQVK</sequence>
<dbReference type="Pfam" id="PF09087">
    <property type="entry name" value="Cyc-maltodext_N"/>
    <property type="match status" value="1"/>
</dbReference>
<dbReference type="AlphaFoldDB" id="Q1IRJ6"/>
<dbReference type="KEGG" id="aba:Acid345_1502"/>
<dbReference type="GO" id="GO:0005975">
    <property type="term" value="P:carbohydrate metabolic process"/>
    <property type="evidence" value="ECO:0007669"/>
    <property type="project" value="InterPro"/>
</dbReference>
<dbReference type="eggNOG" id="COG0366">
    <property type="taxonomic scope" value="Bacteria"/>
</dbReference>
<dbReference type="Gene3D" id="2.60.40.1180">
    <property type="entry name" value="Golgi alpha-mannosidase II"/>
    <property type="match status" value="1"/>
</dbReference>